<dbReference type="InterPro" id="IPR001282">
    <property type="entry name" value="G6P_DH"/>
</dbReference>
<feature type="binding site" evidence="7">
    <location>
        <position position="222"/>
    </location>
    <ligand>
        <name>substrate</name>
    </ligand>
</feature>
<keyword evidence="5 7" id="KW-0560">Oxidoreductase</keyword>
<keyword evidence="4 7" id="KW-0521">NADP</keyword>
<sequence>MKEAENQMLVIFGASGDLTRRKLIPALFELYVRRLLPEKFIILGAARSLMSNEEFRRKQSDYLSASSNISLNSKELGSFLELIYYVAFDTDNCKEYVKLKEMIVSLQKEKDIPDNIIFYLATPPAMYEVIPPFLKAVKLNVSLHGGTRKIIVEKPFGTDLKSAKRLNRKLELIFNEKEIYRIDHYLGKETVQNILVLRFSNGIFEPLWNRNYIDYVEISSSETLGIENRGKYYETAGALRDMIQNHLMQLMAFIAMEPPASFDPESIRDEIAKVFRSLRAFSTHDCHNSVIRGQYTDGEVEGETVVGYRKEKEVAADSNTETYVAMRYMIDNWRWSGIPFFIFTGKRLKEKRTEITIHFKSTPQQFFKGQCAGSSCNQLIIRVQPDESISMKFGLKIPGAGFEVKQVSMDFYYDSLKKDKLPDAYERLLLDAMLGDSTLYSRSDALEASWRFIDPIEKEWMKHPTRNLLYYKAGSNGPRQNLIGPEIFDSGNKTKCDVSDN</sequence>
<accession>A0ABT1MJV2</accession>
<feature type="binding site" evidence="7">
    <location>
        <position position="188"/>
    </location>
    <ligand>
        <name>substrate</name>
    </ligand>
</feature>
<dbReference type="EC" id="1.1.1.49" evidence="7"/>
<feature type="active site" description="Proton acceptor" evidence="7">
    <location>
        <position position="246"/>
    </location>
</feature>
<dbReference type="PIRSF" id="PIRSF000110">
    <property type="entry name" value="G6PD"/>
    <property type="match status" value="1"/>
</dbReference>
<feature type="binding site" evidence="7">
    <location>
        <position position="47"/>
    </location>
    <ligand>
        <name>NADP(+)</name>
        <dbReference type="ChEBI" id="CHEBI:58349"/>
    </ligand>
</feature>
<dbReference type="Pfam" id="PF02781">
    <property type="entry name" value="G6PD_C"/>
    <property type="match status" value="1"/>
</dbReference>
<feature type="binding site" evidence="7">
    <location>
        <position position="351"/>
    </location>
    <ligand>
        <name>substrate</name>
    </ligand>
</feature>
<dbReference type="HAMAP" id="MF_00966">
    <property type="entry name" value="G6PD"/>
    <property type="match status" value="1"/>
</dbReference>
<evidence type="ECO:0000256" key="1">
    <source>
        <dbReference type="ARBA" id="ARBA00004937"/>
    </source>
</evidence>
<protein>
    <recommendedName>
        <fullName evidence="7">Glucose-6-phosphate 1-dehydrogenase</fullName>
        <shortName evidence="7">G6PD</shortName>
        <ecNumber evidence="7">1.1.1.49</ecNumber>
    </recommendedName>
</protein>
<dbReference type="Pfam" id="PF00479">
    <property type="entry name" value="G6PD_N"/>
    <property type="match status" value="1"/>
</dbReference>
<dbReference type="SUPFAM" id="SSF51735">
    <property type="entry name" value="NAD(P)-binding Rossmann-fold domains"/>
    <property type="match status" value="1"/>
</dbReference>
<feature type="binding site" evidence="7">
    <location>
        <begin position="13"/>
        <end position="20"/>
    </location>
    <ligand>
        <name>NADP(+)</name>
        <dbReference type="ChEBI" id="CHEBI:58349"/>
    </ligand>
</feature>
<dbReference type="InterPro" id="IPR022675">
    <property type="entry name" value="G6P_DH_C"/>
</dbReference>
<dbReference type="NCBIfam" id="TIGR00871">
    <property type="entry name" value="zwf"/>
    <property type="match status" value="1"/>
</dbReference>
<comment type="function">
    <text evidence="7">Catalyzes the oxidation of glucose 6-phosphate to 6-phosphogluconolactone.</text>
</comment>
<comment type="pathway">
    <text evidence="1 7">Carbohydrate degradation; pentose phosphate pathway; D-ribulose 5-phosphate from D-glucose 6-phosphate (oxidative stage): step 1/3.</text>
</comment>
<comment type="caution">
    <text evidence="10">The sequence shown here is derived from an EMBL/GenBank/DDBJ whole genome shotgun (WGS) entry which is preliminary data.</text>
</comment>
<feature type="binding site" evidence="7">
    <location>
        <position position="346"/>
    </location>
    <ligand>
        <name>substrate</name>
    </ligand>
</feature>
<dbReference type="PROSITE" id="PS00069">
    <property type="entry name" value="G6P_DEHYDROGENASE"/>
    <property type="match status" value="1"/>
</dbReference>
<dbReference type="SUPFAM" id="SSF55347">
    <property type="entry name" value="Glyceraldehyde-3-phosphate dehydrogenase-like, C-terminal domain"/>
    <property type="match status" value="1"/>
</dbReference>
<feature type="binding site" evidence="7">
    <location>
        <position position="241"/>
    </location>
    <ligand>
        <name>substrate</name>
    </ligand>
</feature>
<dbReference type="RefSeq" id="WP_255027404.1">
    <property type="nucleotide sequence ID" value="NZ_JANDHW010000007.1"/>
</dbReference>
<keyword evidence="6 7" id="KW-0119">Carbohydrate metabolism</keyword>
<evidence type="ECO:0000259" key="8">
    <source>
        <dbReference type="Pfam" id="PF00479"/>
    </source>
</evidence>
<evidence type="ECO:0000256" key="3">
    <source>
        <dbReference type="ARBA" id="ARBA00022526"/>
    </source>
</evidence>
<evidence type="ECO:0000256" key="4">
    <source>
        <dbReference type="ARBA" id="ARBA00022857"/>
    </source>
</evidence>
<comment type="catalytic activity">
    <reaction evidence="7">
        <text>D-glucose 6-phosphate + NADP(+) = 6-phospho-D-glucono-1,5-lactone + NADPH + H(+)</text>
        <dbReference type="Rhea" id="RHEA:15841"/>
        <dbReference type="ChEBI" id="CHEBI:15378"/>
        <dbReference type="ChEBI" id="CHEBI:57783"/>
        <dbReference type="ChEBI" id="CHEBI:57955"/>
        <dbReference type="ChEBI" id="CHEBI:58349"/>
        <dbReference type="ChEBI" id="CHEBI:61548"/>
        <dbReference type="EC" id="1.1.1.49"/>
    </reaction>
</comment>
<name>A0ABT1MJV2_9BACT</name>
<dbReference type="EMBL" id="JANDHW010000007">
    <property type="protein sequence ID" value="MCP9612146.1"/>
    <property type="molecule type" value="Genomic_DNA"/>
</dbReference>
<evidence type="ECO:0000313" key="11">
    <source>
        <dbReference type="Proteomes" id="UP001205603"/>
    </source>
</evidence>
<dbReference type="PRINTS" id="PR00079">
    <property type="entry name" value="G6PDHDRGNASE"/>
</dbReference>
<evidence type="ECO:0000256" key="2">
    <source>
        <dbReference type="ARBA" id="ARBA00009975"/>
    </source>
</evidence>
<dbReference type="Gene3D" id="3.30.360.10">
    <property type="entry name" value="Dihydrodipicolinate Reductase, domain 2"/>
    <property type="match status" value="1"/>
</dbReference>
<evidence type="ECO:0000256" key="5">
    <source>
        <dbReference type="ARBA" id="ARBA00023002"/>
    </source>
</evidence>
<keyword evidence="11" id="KW-1185">Reference proteome</keyword>
<dbReference type="PANTHER" id="PTHR23429">
    <property type="entry name" value="GLUCOSE-6-PHOSPHATE 1-DEHYDROGENASE G6PD"/>
    <property type="match status" value="1"/>
</dbReference>
<evidence type="ECO:0000256" key="7">
    <source>
        <dbReference type="HAMAP-Rule" id="MF_00966"/>
    </source>
</evidence>
<dbReference type="Proteomes" id="UP001205603">
    <property type="component" value="Unassembled WGS sequence"/>
</dbReference>
<proteinExistence type="inferred from homology"/>
<feature type="domain" description="Glucose-6-phosphate dehydrogenase C-terminal" evidence="9">
    <location>
        <begin position="195"/>
        <end position="480"/>
    </location>
</feature>
<dbReference type="InterPro" id="IPR036291">
    <property type="entry name" value="NAD(P)-bd_dom_sf"/>
</dbReference>
<dbReference type="InterPro" id="IPR022674">
    <property type="entry name" value="G6P_DH_NAD-bd"/>
</dbReference>
<gene>
    <name evidence="7 10" type="primary">zwf</name>
    <name evidence="10" type="ORF">NMU02_08590</name>
</gene>
<feature type="domain" description="Glucose-6-phosphate dehydrogenase NAD-binding" evidence="8">
    <location>
        <begin position="10"/>
        <end position="193"/>
    </location>
</feature>
<comment type="caution">
    <text evidence="7">Lacks conserved residue(s) required for the propagation of feature annotation.</text>
</comment>
<feature type="binding site" evidence="7">
    <location>
        <position position="154"/>
    </location>
    <ligand>
        <name>NADP(+)</name>
        <dbReference type="ChEBI" id="CHEBI:58349"/>
    </ligand>
</feature>
<reference evidence="10 11" key="1">
    <citation type="submission" date="2022-07" db="EMBL/GenBank/DDBJ databases">
        <title>Fecal culturing of patients with breast cancer.</title>
        <authorList>
            <person name="Teng N.M.Y."/>
            <person name="Kiu R."/>
            <person name="Evans R."/>
            <person name="Baker D.J."/>
            <person name="Zenner C."/>
            <person name="Robinson S.D."/>
            <person name="Hall L.J."/>
        </authorList>
    </citation>
    <scope>NUCLEOTIDE SEQUENCE [LARGE SCALE GENOMIC DNA]</scope>
    <source>
        <strain evidence="10 11">LH1063</strain>
    </source>
</reference>
<feature type="binding site" evidence="7">
    <location>
        <position position="184"/>
    </location>
    <ligand>
        <name>substrate</name>
    </ligand>
</feature>
<evidence type="ECO:0000256" key="6">
    <source>
        <dbReference type="ARBA" id="ARBA00023277"/>
    </source>
</evidence>
<dbReference type="Gene3D" id="3.40.50.720">
    <property type="entry name" value="NAD(P)-binding Rossmann-like Domain"/>
    <property type="match status" value="1"/>
</dbReference>
<evidence type="ECO:0000313" key="10">
    <source>
        <dbReference type="EMBL" id="MCP9612146.1"/>
    </source>
</evidence>
<organism evidence="10 11">
    <name type="scientific">Coprobacter tertius</name>
    <dbReference type="NCBI Taxonomy" id="2944915"/>
    <lineage>
        <taxon>Bacteria</taxon>
        <taxon>Pseudomonadati</taxon>
        <taxon>Bacteroidota</taxon>
        <taxon>Bacteroidia</taxon>
        <taxon>Bacteroidales</taxon>
        <taxon>Barnesiellaceae</taxon>
        <taxon>Coprobacter</taxon>
    </lineage>
</organism>
<comment type="similarity">
    <text evidence="2 7">Belongs to the glucose-6-phosphate dehydrogenase family.</text>
</comment>
<dbReference type="InterPro" id="IPR019796">
    <property type="entry name" value="G6P_DH_AS"/>
</dbReference>
<evidence type="ECO:0000259" key="9">
    <source>
        <dbReference type="Pfam" id="PF02781"/>
    </source>
</evidence>
<keyword evidence="3 7" id="KW-0313">Glucose metabolism</keyword>
<dbReference type="PANTHER" id="PTHR23429:SF0">
    <property type="entry name" value="GLUCOSE-6-PHOSPHATE 1-DEHYDROGENASE"/>
    <property type="match status" value="1"/>
</dbReference>